<organism evidence="2 3">
    <name type="scientific">Plakobranchus ocellatus</name>
    <dbReference type="NCBI Taxonomy" id="259542"/>
    <lineage>
        <taxon>Eukaryota</taxon>
        <taxon>Metazoa</taxon>
        <taxon>Spiralia</taxon>
        <taxon>Lophotrochozoa</taxon>
        <taxon>Mollusca</taxon>
        <taxon>Gastropoda</taxon>
        <taxon>Heterobranchia</taxon>
        <taxon>Euthyneura</taxon>
        <taxon>Panpulmonata</taxon>
        <taxon>Sacoglossa</taxon>
        <taxon>Placobranchoidea</taxon>
        <taxon>Plakobranchidae</taxon>
        <taxon>Plakobranchus</taxon>
    </lineage>
</organism>
<keyword evidence="3" id="KW-1185">Reference proteome</keyword>
<proteinExistence type="predicted"/>
<comment type="caution">
    <text evidence="2">The sequence shown here is derived from an EMBL/GenBank/DDBJ whole genome shotgun (WGS) entry which is preliminary data.</text>
</comment>
<accession>A0AAV3YKH3</accession>
<feature type="compositionally biased region" description="Low complexity" evidence="1">
    <location>
        <begin position="233"/>
        <end position="249"/>
    </location>
</feature>
<dbReference type="AlphaFoldDB" id="A0AAV3YKH3"/>
<dbReference type="EMBL" id="BLXT01000992">
    <property type="protein sequence ID" value="GFN82538.1"/>
    <property type="molecule type" value="Genomic_DNA"/>
</dbReference>
<name>A0AAV3YKH3_9GAST</name>
<gene>
    <name evidence="2" type="ORF">PoB_000904400</name>
</gene>
<sequence length="362" mass="40059">MSPTIHASPIQAGESPIYQLSQGSKGPDSSTISYTSITTESASFSERGFSSRPQAKTVGYAPDYAGVSKADGDSARGWRETGWRETEEQVMLGVAKLVHLPDAVSRREASRKGHATRPEIDDGFKSIFQLNSAKEPGKSAFPESASVSLPTSTTTLEYLLHQHACSSRDSQRNLRESDTNGGSRFIQSKASDYLTKYHSDLRENAATGSRGDSISAMMTKTSQYQLSPDGESQESGPVSSTSSGSRRSLDSKSVSQQFFQVEPCLYTHRMFIRAAKIFEVLKAEDTDTVEARASRRRRGEVEVKKKIPDMEFRNAHEQIKTFELTFATLKCEYPSFTSSFLYPIFLSEQIISLFVRLTDLST</sequence>
<feature type="region of interest" description="Disordered" evidence="1">
    <location>
        <begin position="1"/>
        <end position="76"/>
    </location>
</feature>
<feature type="compositionally biased region" description="Polar residues" evidence="1">
    <location>
        <begin position="18"/>
        <end position="28"/>
    </location>
</feature>
<protein>
    <submittedName>
        <fullName evidence="2">Uncharacterized protein</fullName>
    </submittedName>
</protein>
<dbReference type="Proteomes" id="UP000735302">
    <property type="component" value="Unassembled WGS sequence"/>
</dbReference>
<evidence type="ECO:0000313" key="2">
    <source>
        <dbReference type="EMBL" id="GFN82538.1"/>
    </source>
</evidence>
<feature type="region of interest" description="Disordered" evidence="1">
    <location>
        <begin position="165"/>
        <end position="185"/>
    </location>
</feature>
<feature type="region of interest" description="Disordered" evidence="1">
    <location>
        <begin position="224"/>
        <end position="249"/>
    </location>
</feature>
<evidence type="ECO:0000256" key="1">
    <source>
        <dbReference type="SAM" id="MobiDB-lite"/>
    </source>
</evidence>
<feature type="compositionally biased region" description="Basic and acidic residues" evidence="1">
    <location>
        <begin position="169"/>
        <end position="178"/>
    </location>
</feature>
<feature type="compositionally biased region" description="Low complexity" evidence="1">
    <location>
        <begin position="29"/>
        <end position="43"/>
    </location>
</feature>
<evidence type="ECO:0000313" key="3">
    <source>
        <dbReference type="Proteomes" id="UP000735302"/>
    </source>
</evidence>
<reference evidence="2 3" key="1">
    <citation type="journal article" date="2021" name="Elife">
        <title>Chloroplast acquisition without the gene transfer in kleptoplastic sea slugs, Plakobranchus ocellatus.</title>
        <authorList>
            <person name="Maeda T."/>
            <person name="Takahashi S."/>
            <person name="Yoshida T."/>
            <person name="Shimamura S."/>
            <person name="Takaki Y."/>
            <person name="Nagai Y."/>
            <person name="Toyoda A."/>
            <person name="Suzuki Y."/>
            <person name="Arimoto A."/>
            <person name="Ishii H."/>
            <person name="Satoh N."/>
            <person name="Nishiyama T."/>
            <person name="Hasebe M."/>
            <person name="Maruyama T."/>
            <person name="Minagawa J."/>
            <person name="Obokata J."/>
            <person name="Shigenobu S."/>
        </authorList>
    </citation>
    <scope>NUCLEOTIDE SEQUENCE [LARGE SCALE GENOMIC DNA]</scope>
</reference>